<feature type="chain" id="PRO_5030810876" description="DUF481 domain-containing protein" evidence="1">
    <location>
        <begin position="34"/>
        <end position="401"/>
    </location>
</feature>
<evidence type="ECO:0008006" key="4">
    <source>
        <dbReference type="Google" id="ProtNLM"/>
    </source>
</evidence>
<dbReference type="EMBL" id="JACHIP010000002">
    <property type="protein sequence ID" value="MBB5056630.1"/>
    <property type="molecule type" value="Genomic_DNA"/>
</dbReference>
<dbReference type="Proteomes" id="UP000540989">
    <property type="component" value="Unassembled WGS sequence"/>
</dbReference>
<organism evidence="2 3">
    <name type="scientific">Granulicella aggregans</name>
    <dbReference type="NCBI Taxonomy" id="474949"/>
    <lineage>
        <taxon>Bacteria</taxon>
        <taxon>Pseudomonadati</taxon>
        <taxon>Acidobacteriota</taxon>
        <taxon>Terriglobia</taxon>
        <taxon>Terriglobales</taxon>
        <taxon>Acidobacteriaceae</taxon>
        <taxon>Granulicella</taxon>
    </lineage>
</organism>
<reference evidence="2 3" key="1">
    <citation type="submission" date="2020-08" db="EMBL/GenBank/DDBJ databases">
        <title>Genomic Encyclopedia of Type Strains, Phase IV (KMG-V): Genome sequencing to study the core and pangenomes of soil and plant-associated prokaryotes.</title>
        <authorList>
            <person name="Whitman W."/>
        </authorList>
    </citation>
    <scope>NUCLEOTIDE SEQUENCE [LARGE SCALE GENOMIC DNA]</scope>
    <source>
        <strain evidence="2 3">M8UP14</strain>
    </source>
</reference>
<keyword evidence="3" id="KW-1185">Reference proteome</keyword>
<dbReference type="InterPro" id="IPR007433">
    <property type="entry name" value="DUF481"/>
</dbReference>
<protein>
    <recommendedName>
        <fullName evidence="4">DUF481 domain-containing protein</fullName>
    </recommendedName>
</protein>
<comment type="caution">
    <text evidence="2">The sequence shown here is derived from an EMBL/GenBank/DDBJ whole genome shotgun (WGS) entry which is preliminary data.</text>
</comment>
<name>A0A7W8E3Z0_9BACT</name>
<accession>A0A7W8E3Z0</accession>
<evidence type="ECO:0000256" key="1">
    <source>
        <dbReference type="SAM" id="SignalP"/>
    </source>
</evidence>
<dbReference type="Pfam" id="PF04338">
    <property type="entry name" value="DUF481"/>
    <property type="match status" value="1"/>
</dbReference>
<evidence type="ECO:0000313" key="3">
    <source>
        <dbReference type="Proteomes" id="UP000540989"/>
    </source>
</evidence>
<gene>
    <name evidence="2" type="ORF">HDF16_001315</name>
</gene>
<feature type="signal peptide" evidence="1">
    <location>
        <begin position="1"/>
        <end position="33"/>
    </location>
</feature>
<sequence length="401" mass="43487">MTTTSPHPIQSLLLSRAFTSLVIFLALATTALAQDAAKKPEPDVIVFSNGDQLTGTVERGAGDSVVFKSDMAGEITVPFSKIKELRAHGQFALLRKDTKTPTTNVQEGTVGYADSKVTLSSSAGTLESVEPKNVDFIIDQPTYDKQVLGHVPLWGGWHGNVTGGATFVRSTQNGSTFTASAALIRAIPLVTYLPPKSKSILNFTETYGKLTQPVFPQPDPAHPLPDTVIKTNIFAAGFEQDQYFSPRFYGLGHVNFNHDYSQGLDLQQVYGGGIGWTVFQQPKQELDLKADVHYEKQHFAQPADPTTTPATPDQNLIGSTISELYHRNLPKGIVFNESADALPAFNNSNAYSADATAGIVLPVYKRLGANFTTTDNFLNNPAPGFKKNSFQFVLGVTYTLP</sequence>
<dbReference type="RefSeq" id="WP_184214691.1">
    <property type="nucleotide sequence ID" value="NZ_JACHIP010000002.1"/>
</dbReference>
<dbReference type="AlphaFoldDB" id="A0A7W8E3Z0"/>
<evidence type="ECO:0000313" key="2">
    <source>
        <dbReference type="EMBL" id="MBB5056630.1"/>
    </source>
</evidence>
<keyword evidence="1" id="KW-0732">Signal</keyword>
<proteinExistence type="predicted"/>